<sequence>MSSRRNLNKGPRIVAHDHDVLCGRGVNIAQHTGNERFRSLVNTRHDESYCENFSTSEKKALALEIVEHIQSLQPPGRFLKRSGRQHSSRGLEGPWEELNYKERVKKTCQALRDCNRNDRTGYGVSVTIPEDVKQQADELSKSGLSLKEYAANKVAKTHNEKTPSKRKPPQTVAETYAAAKSVVAKTTSHSKTPSKKPLPLTEKGSWKRFATPTFGEDTKNTPTSAATSHKRRRTEELEMIYSSPYIHPQNIMSNLSLSSSSSFAASASAVQLPGSVLSASVATTTAAMYASTLDANTPTHASSYAAAVPVTSTPGPLNNHSFLHQPQHQHQHHQQMPVDLMHSHGHFNHTTGGPSSQPPVMPPSPMNHQDLLAMAACANSVAAATIPAYSPVVWNHYGYEGRPPTTTEEVVDIEPVPIRDLKPSYQTNLFGDPLAPHLAHHHDDDATEPEDAFRSVAANASANLGDNGGANLPPIMMSQDGGGLEHWA</sequence>
<evidence type="ECO:0000313" key="4">
    <source>
        <dbReference type="Proteomes" id="UP000095751"/>
    </source>
</evidence>
<feature type="compositionally biased region" description="Low complexity" evidence="1">
    <location>
        <begin position="185"/>
        <end position="201"/>
    </location>
</feature>
<gene>
    <name evidence="3" type="ORF">FRACYDRAFT_261992</name>
</gene>
<evidence type="ECO:0000259" key="2">
    <source>
        <dbReference type="Pfam" id="PF20710"/>
    </source>
</evidence>
<organism evidence="3 4">
    <name type="scientific">Fragilariopsis cylindrus CCMP1102</name>
    <dbReference type="NCBI Taxonomy" id="635003"/>
    <lineage>
        <taxon>Eukaryota</taxon>
        <taxon>Sar</taxon>
        <taxon>Stramenopiles</taxon>
        <taxon>Ochrophyta</taxon>
        <taxon>Bacillariophyta</taxon>
        <taxon>Bacillariophyceae</taxon>
        <taxon>Bacillariophycidae</taxon>
        <taxon>Bacillariales</taxon>
        <taxon>Bacillariaceae</taxon>
        <taxon>Fragilariopsis</taxon>
    </lineage>
</organism>
<feature type="domain" description="DUF6824" evidence="2">
    <location>
        <begin position="19"/>
        <end position="113"/>
    </location>
</feature>
<reference evidence="3 4" key="1">
    <citation type="submission" date="2016-09" db="EMBL/GenBank/DDBJ databases">
        <title>Extensive genetic diversity and differential bi-allelic expression allows diatom success in the polar Southern Ocean.</title>
        <authorList>
            <consortium name="DOE Joint Genome Institute"/>
            <person name="Mock T."/>
            <person name="Otillar R.P."/>
            <person name="Strauss J."/>
            <person name="Dupont C."/>
            <person name="Frickenhaus S."/>
            <person name="Maumus F."/>
            <person name="Mcmullan M."/>
            <person name="Sanges R."/>
            <person name="Schmutz J."/>
            <person name="Toseland A."/>
            <person name="Valas R."/>
            <person name="Veluchamy A."/>
            <person name="Ward B.J."/>
            <person name="Allen A."/>
            <person name="Barry K."/>
            <person name="Falciatore A."/>
            <person name="Ferrante M."/>
            <person name="Fortunato A.E."/>
            <person name="Gloeckner G."/>
            <person name="Gruber A."/>
            <person name="Hipkin R."/>
            <person name="Janech M."/>
            <person name="Kroth P."/>
            <person name="Leese F."/>
            <person name="Lindquist E."/>
            <person name="Lyon B.R."/>
            <person name="Martin J."/>
            <person name="Mayer C."/>
            <person name="Parker M."/>
            <person name="Quesneville H."/>
            <person name="Raymond J."/>
            <person name="Uhlig C."/>
            <person name="Valentin K.U."/>
            <person name="Worden A.Z."/>
            <person name="Armbrust E.V."/>
            <person name="Bowler C."/>
            <person name="Green B."/>
            <person name="Moulton V."/>
            <person name="Van Oosterhout C."/>
            <person name="Grigoriev I."/>
        </authorList>
    </citation>
    <scope>NUCLEOTIDE SEQUENCE [LARGE SCALE GENOMIC DNA]</scope>
    <source>
        <strain evidence="3 4">CCMP1102</strain>
    </source>
</reference>
<dbReference type="EMBL" id="KV784360">
    <property type="protein sequence ID" value="OEU14508.1"/>
    <property type="molecule type" value="Genomic_DNA"/>
</dbReference>
<dbReference type="InParanoid" id="A0A1E7F8L0"/>
<keyword evidence="4" id="KW-1185">Reference proteome</keyword>
<dbReference type="Proteomes" id="UP000095751">
    <property type="component" value="Unassembled WGS sequence"/>
</dbReference>
<proteinExistence type="predicted"/>
<dbReference type="OrthoDB" id="47806at2759"/>
<dbReference type="AlphaFoldDB" id="A0A1E7F8L0"/>
<name>A0A1E7F8L0_9STRA</name>
<evidence type="ECO:0000256" key="1">
    <source>
        <dbReference type="SAM" id="MobiDB-lite"/>
    </source>
</evidence>
<dbReference type="InterPro" id="IPR049227">
    <property type="entry name" value="DUF6824"/>
</dbReference>
<dbReference type="Pfam" id="PF20710">
    <property type="entry name" value="DUF6824"/>
    <property type="match status" value="1"/>
</dbReference>
<protein>
    <recommendedName>
        <fullName evidence="2">DUF6824 domain-containing protein</fullName>
    </recommendedName>
</protein>
<feature type="region of interest" description="Disordered" evidence="1">
    <location>
        <begin position="183"/>
        <end position="231"/>
    </location>
</feature>
<dbReference type="KEGG" id="fcy:FRACYDRAFT_261992"/>
<evidence type="ECO:0000313" key="3">
    <source>
        <dbReference type="EMBL" id="OEU14508.1"/>
    </source>
</evidence>
<accession>A0A1E7F8L0</accession>